<dbReference type="PANTHER" id="PTHR43648:SF1">
    <property type="entry name" value="ELECTRON TRANSFER FLAVOPROTEIN BETA SUBUNIT LYSINE METHYLTRANSFERASE"/>
    <property type="match status" value="1"/>
</dbReference>
<protein>
    <recommendedName>
        <fullName evidence="6">Ribosomal protein L11 methyltransferase</fullName>
        <shortName evidence="6">L11 Mtase</shortName>
        <ecNumber evidence="6">2.1.1.-</ecNumber>
    </recommendedName>
</protein>
<dbReference type="InterPro" id="IPR050078">
    <property type="entry name" value="Ribosomal_L11_MeTrfase_PrmA"/>
</dbReference>
<evidence type="ECO:0000256" key="1">
    <source>
        <dbReference type="ARBA" id="ARBA00009741"/>
    </source>
</evidence>
<comment type="similarity">
    <text evidence="1 6">Belongs to the methyltransferase superfamily. PrmA family.</text>
</comment>
<comment type="catalytic activity">
    <reaction evidence="6">
        <text>L-lysyl-[protein] + 3 S-adenosyl-L-methionine = N(6),N(6),N(6)-trimethyl-L-lysyl-[protein] + 3 S-adenosyl-L-homocysteine + 3 H(+)</text>
        <dbReference type="Rhea" id="RHEA:54192"/>
        <dbReference type="Rhea" id="RHEA-COMP:9752"/>
        <dbReference type="Rhea" id="RHEA-COMP:13826"/>
        <dbReference type="ChEBI" id="CHEBI:15378"/>
        <dbReference type="ChEBI" id="CHEBI:29969"/>
        <dbReference type="ChEBI" id="CHEBI:57856"/>
        <dbReference type="ChEBI" id="CHEBI:59789"/>
        <dbReference type="ChEBI" id="CHEBI:61961"/>
    </reaction>
</comment>
<gene>
    <name evidence="6" type="primary">prmA</name>
    <name evidence="8" type="ORF">FHP08_03675</name>
</gene>
<evidence type="ECO:0000256" key="6">
    <source>
        <dbReference type="HAMAP-Rule" id="MF_00735"/>
    </source>
</evidence>
<dbReference type="HAMAP" id="MF_00735">
    <property type="entry name" value="Methyltr_PrmA"/>
    <property type="match status" value="1"/>
</dbReference>
<keyword evidence="9" id="KW-1185">Reference proteome</keyword>
<evidence type="ECO:0000256" key="5">
    <source>
        <dbReference type="ARBA" id="ARBA00022691"/>
    </source>
</evidence>
<feature type="region of interest" description="Disordered" evidence="7">
    <location>
        <begin position="31"/>
        <end position="51"/>
    </location>
</feature>
<dbReference type="InterPro" id="IPR029063">
    <property type="entry name" value="SAM-dependent_MTases_sf"/>
</dbReference>
<reference evidence="8 9" key="1">
    <citation type="submission" date="2019-06" db="EMBL/GenBank/DDBJ databases">
        <title>Quisquiliibacterium sp. nov., isolated from a maize field.</title>
        <authorList>
            <person name="Lin S.-Y."/>
            <person name="Tsai C.-F."/>
            <person name="Young C.-C."/>
        </authorList>
    </citation>
    <scope>NUCLEOTIDE SEQUENCE [LARGE SCALE GENOMIC DNA]</scope>
    <source>
        <strain evidence="8 9">CC-CFT501</strain>
    </source>
</reference>
<feature type="binding site" evidence="6">
    <location>
        <position position="236"/>
    </location>
    <ligand>
        <name>S-adenosyl-L-methionine</name>
        <dbReference type="ChEBI" id="CHEBI:59789"/>
    </ligand>
</feature>
<dbReference type="RefSeq" id="WP_147702926.1">
    <property type="nucleotide sequence ID" value="NZ_VDUY01000001.1"/>
</dbReference>
<comment type="caution">
    <text evidence="8">The sequence shown here is derived from an EMBL/GenBank/DDBJ whole genome shotgun (WGS) entry which is preliminary data.</text>
</comment>
<dbReference type="GO" id="GO:0005829">
    <property type="term" value="C:cytosol"/>
    <property type="evidence" value="ECO:0007669"/>
    <property type="project" value="TreeGrafter"/>
</dbReference>
<keyword evidence="4 6" id="KW-0808">Transferase</keyword>
<evidence type="ECO:0000256" key="7">
    <source>
        <dbReference type="SAM" id="MobiDB-lite"/>
    </source>
</evidence>
<dbReference type="EMBL" id="VDUY01000001">
    <property type="protein sequence ID" value="TXL68790.1"/>
    <property type="molecule type" value="Genomic_DNA"/>
</dbReference>
<dbReference type="AlphaFoldDB" id="A0A5C8P5I2"/>
<keyword evidence="8" id="KW-0689">Ribosomal protein</keyword>
<dbReference type="InterPro" id="IPR004498">
    <property type="entry name" value="Ribosomal_PrmA_MeTrfase"/>
</dbReference>
<keyword evidence="8" id="KW-0687">Ribonucleoprotein</keyword>
<keyword evidence="2 6" id="KW-0963">Cytoplasm</keyword>
<dbReference type="NCBIfam" id="TIGR00406">
    <property type="entry name" value="prmA"/>
    <property type="match status" value="1"/>
</dbReference>
<comment type="function">
    <text evidence="6">Methylates ribosomal protein L11.</text>
</comment>
<evidence type="ECO:0000313" key="9">
    <source>
        <dbReference type="Proteomes" id="UP000321548"/>
    </source>
</evidence>
<dbReference type="EC" id="2.1.1.-" evidence="6"/>
<evidence type="ECO:0000256" key="4">
    <source>
        <dbReference type="ARBA" id="ARBA00022679"/>
    </source>
</evidence>
<proteinExistence type="inferred from homology"/>
<comment type="subcellular location">
    <subcellularLocation>
        <location evidence="6">Cytoplasm</location>
    </subcellularLocation>
</comment>
<feature type="binding site" evidence="6">
    <location>
        <position position="154"/>
    </location>
    <ligand>
        <name>S-adenosyl-L-methionine</name>
        <dbReference type="ChEBI" id="CHEBI:59789"/>
    </ligand>
</feature>
<feature type="binding site" evidence="6">
    <location>
        <position position="197"/>
    </location>
    <ligand>
        <name>S-adenosyl-L-methionine</name>
        <dbReference type="ChEBI" id="CHEBI:59789"/>
    </ligand>
</feature>
<keyword evidence="3 6" id="KW-0489">Methyltransferase</keyword>
<dbReference type="Proteomes" id="UP000321548">
    <property type="component" value="Unassembled WGS sequence"/>
</dbReference>
<dbReference type="GO" id="GO:0016279">
    <property type="term" value="F:protein-lysine N-methyltransferase activity"/>
    <property type="evidence" value="ECO:0007669"/>
    <property type="project" value="TreeGrafter"/>
</dbReference>
<dbReference type="PIRSF" id="PIRSF000401">
    <property type="entry name" value="RPL11_MTase"/>
    <property type="match status" value="1"/>
</dbReference>
<keyword evidence="5 6" id="KW-0949">S-adenosyl-L-methionine</keyword>
<sequence length="299" mass="31497">MWREVIFVVAQDRVEAWSDALLECGAVSVQAEDADDGSPDEQALFGEPGEPAPAQGWLRTRLAAMIGDEVDAGRMLADAAAQCGDAPPVSHSLRPVPELDWVRQTQAQFEPIPIGERLWITPSWHLPSGDSAGNRLPIVLDPGLAFGTGSHPTTRMCLEWLDANLAPGATVIDYGCGSGILAIAAARLDAGSVVAIDIDPQAVESTRANAAVNQVSLEAREPGGTPPAPADVVVANILANPLRILAPLLSSLVRPGGWLVLAGLLDRQAEEIAACYPDVALEAWRSLDGWTCLAGRARS</sequence>
<dbReference type="CDD" id="cd02440">
    <property type="entry name" value="AdoMet_MTases"/>
    <property type="match status" value="1"/>
</dbReference>
<dbReference type="SUPFAM" id="SSF53335">
    <property type="entry name" value="S-adenosyl-L-methionine-dependent methyltransferases"/>
    <property type="match status" value="1"/>
</dbReference>
<accession>A0A5C8P5I2</accession>
<evidence type="ECO:0000256" key="2">
    <source>
        <dbReference type="ARBA" id="ARBA00022490"/>
    </source>
</evidence>
<dbReference type="PANTHER" id="PTHR43648">
    <property type="entry name" value="ELECTRON TRANSFER FLAVOPROTEIN BETA SUBUNIT LYSINE METHYLTRANSFERASE"/>
    <property type="match status" value="1"/>
</dbReference>
<dbReference type="Pfam" id="PF06325">
    <property type="entry name" value="PrmA"/>
    <property type="match status" value="1"/>
</dbReference>
<name>A0A5C8P5I2_9BURK</name>
<organism evidence="8 9">
    <name type="scientific">Zeimonas arvi</name>
    <dbReference type="NCBI Taxonomy" id="2498847"/>
    <lineage>
        <taxon>Bacteria</taxon>
        <taxon>Pseudomonadati</taxon>
        <taxon>Pseudomonadota</taxon>
        <taxon>Betaproteobacteria</taxon>
        <taxon>Burkholderiales</taxon>
        <taxon>Burkholderiaceae</taxon>
        <taxon>Zeimonas</taxon>
    </lineage>
</organism>
<dbReference type="OrthoDB" id="9785995at2"/>
<dbReference type="Gene3D" id="3.40.50.150">
    <property type="entry name" value="Vaccinia Virus protein VP39"/>
    <property type="match status" value="1"/>
</dbReference>
<dbReference type="GO" id="GO:0005840">
    <property type="term" value="C:ribosome"/>
    <property type="evidence" value="ECO:0007669"/>
    <property type="project" value="UniProtKB-KW"/>
</dbReference>
<feature type="binding site" evidence="6">
    <location>
        <position position="175"/>
    </location>
    <ligand>
        <name>S-adenosyl-L-methionine</name>
        <dbReference type="ChEBI" id="CHEBI:59789"/>
    </ligand>
</feature>
<evidence type="ECO:0000313" key="8">
    <source>
        <dbReference type="EMBL" id="TXL68790.1"/>
    </source>
</evidence>
<evidence type="ECO:0000256" key="3">
    <source>
        <dbReference type="ARBA" id="ARBA00022603"/>
    </source>
</evidence>
<dbReference type="GO" id="GO:0032259">
    <property type="term" value="P:methylation"/>
    <property type="evidence" value="ECO:0007669"/>
    <property type="project" value="UniProtKB-KW"/>
</dbReference>